<dbReference type="Proteomes" id="UP000239936">
    <property type="component" value="Unassembled WGS sequence"/>
</dbReference>
<dbReference type="AlphaFoldDB" id="A0A2S7XN67"/>
<dbReference type="OrthoDB" id="5782056at2"/>
<keyword evidence="3" id="KW-1185">Reference proteome</keyword>
<evidence type="ECO:0000259" key="1">
    <source>
        <dbReference type="Pfam" id="PF10881"/>
    </source>
</evidence>
<evidence type="ECO:0000313" key="2">
    <source>
        <dbReference type="EMBL" id="PQJ95187.1"/>
    </source>
</evidence>
<sequence>MAHFYFLLGLGLIVLLALLRQIWRMALNWLYPPYRADNLLFNPAQRRLKTALEQAVGCDYRLYGRIRVADVIGLRGRLTRREQEQALARLDGLSFDFLLCTPESTALVGAIALLPNSHWPNDLLRQRRLRQICTAAALPLLCIEERDDYVIADLAAQIFTLLQTRWLGVMPNEKTMNAIKPTPAVVTNHDDWDDRPLIERCEPVLSIQHDAAEPEFKMNITLDIGDEIPRITAEKRHRWRS</sequence>
<name>A0A2S7XN67_9GAMM</name>
<protein>
    <recommendedName>
        <fullName evidence="1">DUF2726 domain-containing protein</fullName>
    </recommendedName>
</protein>
<gene>
    <name evidence="2" type="ORF">CXB77_12960</name>
</gene>
<evidence type="ECO:0000313" key="3">
    <source>
        <dbReference type="Proteomes" id="UP000239936"/>
    </source>
</evidence>
<dbReference type="RefSeq" id="WP_105074239.1">
    <property type="nucleotide sequence ID" value="NZ_PPGH01000037.1"/>
</dbReference>
<accession>A0A2S7XN67</accession>
<reference evidence="2 3" key="1">
    <citation type="submission" date="2018-01" db="EMBL/GenBank/DDBJ databases">
        <title>The complete genome sequence of Chromatium okenii LaCa, a purple sulfur bacterium with a turbulent life.</title>
        <authorList>
            <person name="Luedin S.M."/>
            <person name="Liechti N."/>
            <person name="Storelli N."/>
            <person name="Danza F."/>
            <person name="Wittwer M."/>
            <person name="Pothier J.F."/>
            <person name="Tonolla M.A."/>
        </authorList>
    </citation>
    <scope>NUCLEOTIDE SEQUENCE [LARGE SCALE GENOMIC DNA]</scope>
    <source>
        <strain evidence="2 3">LaCa</strain>
    </source>
</reference>
<organism evidence="2 3">
    <name type="scientific">Chromatium okenii</name>
    <dbReference type="NCBI Taxonomy" id="61644"/>
    <lineage>
        <taxon>Bacteria</taxon>
        <taxon>Pseudomonadati</taxon>
        <taxon>Pseudomonadota</taxon>
        <taxon>Gammaproteobacteria</taxon>
        <taxon>Chromatiales</taxon>
        <taxon>Chromatiaceae</taxon>
        <taxon>Chromatium</taxon>
    </lineage>
</organism>
<dbReference type="InterPro" id="IPR024402">
    <property type="entry name" value="DUF2726"/>
</dbReference>
<dbReference type="Pfam" id="PF10881">
    <property type="entry name" value="DUF2726"/>
    <property type="match status" value="1"/>
</dbReference>
<comment type="caution">
    <text evidence="2">The sequence shown here is derived from an EMBL/GenBank/DDBJ whole genome shotgun (WGS) entry which is preliminary data.</text>
</comment>
<feature type="domain" description="DUF2726" evidence="1">
    <location>
        <begin position="40"/>
        <end position="159"/>
    </location>
</feature>
<dbReference type="EMBL" id="PPGH01000037">
    <property type="protein sequence ID" value="PQJ95187.1"/>
    <property type="molecule type" value="Genomic_DNA"/>
</dbReference>
<proteinExistence type="predicted"/>